<dbReference type="Proteomes" id="UP000033774">
    <property type="component" value="Unassembled WGS sequence"/>
</dbReference>
<dbReference type="Gene3D" id="3.40.50.720">
    <property type="entry name" value="NAD(P)-binding Rossmann-like Domain"/>
    <property type="match status" value="1"/>
</dbReference>
<dbReference type="SUPFAM" id="SSF51735">
    <property type="entry name" value="NAD(P)-binding Rossmann-fold domains"/>
    <property type="match status" value="1"/>
</dbReference>
<dbReference type="InterPro" id="IPR050700">
    <property type="entry name" value="YIM1/Zinc_Alcohol_DH_Fams"/>
</dbReference>
<name>A0A0F3IVW7_9PROT</name>
<dbReference type="InterPro" id="IPR013154">
    <property type="entry name" value="ADH-like_N"/>
</dbReference>
<evidence type="ECO:0000313" key="2">
    <source>
        <dbReference type="EMBL" id="KJV10841.1"/>
    </source>
</evidence>
<dbReference type="GO" id="GO:0016491">
    <property type="term" value="F:oxidoreductase activity"/>
    <property type="evidence" value="ECO:0007669"/>
    <property type="project" value="InterPro"/>
</dbReference>
<dbReference type="PANTHER" id="PTHR11695">
    <property type="entry name" value="ALCOHOL DEHYDROGENASE RELATED"/>
    <property type="match status" value="1"/>
</dbReference>
<feature type="domain" description="Enoyl reductase (ER)" evidence="1">
    <location>
        <begin position="10"/>
        <end position="318"/>
    </location>
</feature>
<dbReference type="Gene3D" id="3.90.180.10">
    <property type="entry name" value="Medium-chain alcohol dehydrogenases, catalytic domain"/>
    <property type="match status" value="1"/>
</dbReference>
<sequence>MKAATYRRYGPPSVVTVRDWPDPVPAPGEVLVRIEAAGLTSGDARIRAARAPGGLGLFLRLAFGVTRPRRPILGREYAGRIAACGANVTRFSVGDAVFGITDGMTLGAHADYVAVKADGLLYSRPDSLPPIEAATFFFGGLTAADFLLDQCSLQPGERLLIVGGTGAVGSAAIQIARHSGAHVTALTHADNLQLARDLGAHEALDYRIACELSGYNVILDVPGVMPQALNALAPGGRLGLVTATFGQMIRAALRPNQTNQRRLCASVIQETPQAIARLIELHRVGGYRPLVGESFPLAEIHHAHARADSGHKRGNLAVLMETLPPQDAPYAP</sequence>
<dbReference type="Pfam" id="PF08240">
    <property type="entry name" value="ADH_N"/>
    <property type="match status" value="1"/>
</dbReference>
<dbReference type="AlphaFoldDB" id="A0A0F3IVW7"/>
<dbReference type="InterPro" id="IPR013149">
    <property type="entry name" value="ADH-like_C"/>
</dbReference>
<dbReference type="Pfam" id="PF00107">
    <property type="entry name" value="ADH_zinc_N"/>
    <property type="match status" value="1"/>
</dbReference>
<proteinExistence type="predicted"/>
<evidence type="ECO:0000259" key="1">
    <source>
        <dbReference type="SMART" id="SM00829"/>
    </source>
</evidence>
<dbReference type="EMBL" id="LAJY01000037">
    <property type="protein sequence ID" value="KJV10841.1"/>
    <property type="molecule type" value="Genomic_DNA"/>
</dbReference>
<evidence type="ECO:0000313" key="3">
    <source>
        <dbReference type="Proteomes" id="UP000033774"/>
    </source>
</evidence>
<keyword evidence="3" id="KW-1185">Reference proteome</keyword>
<accession>A0A0F3IVW7</accession>
<dbReference type="InterPro" id="IPR036291">
    <property type="entry name" value="NAD(P)-bd_dom_sf"/>
</dbReference>
<comment type="caution">
    <text evidence="2">The sequence shown here is derived from an EMBL/GenBank/DDBJ whole genome shotgun (WGS) entry which is preliminary data.</text>
</comment>
<gene>
    <name evidence="2" type="ORF">VZ95_02320</name>
</gene>
<organism evidence="2 3">
    <name type="scientific">Elstera litoralis</name>
    <dbReference type="NCBI Taxonomy" id="552518"/>
    <lineage>
        <taxon>Bacteria</taxon>
        <taxon>Pseudomonadati</taxon>
        <taxon>Pseudomonadota</taxon>
        <taxon>Alphaproteobacteria</taxon>
        <taxon>Rhodospirillales</taxon>
        <taxon>Rhodospirillaceae</taxon>
        <taxon>Elstera</taxon>
    </lineage>
</organism>
<protein>
    <recommendedName>
        <fullName evidence="1">Enoyl reductase (ER) domain-containing protein</fullName>
    </recommendedName>
</protein>
<reference evidence="2 3" key="1">
    <citation type="submission" date="2015-03" db="EMBL/GenBank/DDBJ databases">
        <title>Draft genome sequence of Elstera litoralis.</title>
        <authorList>
            <person name="Rahalkar M.C."/>
            <person name="Dhakephalkar P.K."/>
            <person name="Pore S.D."/>
            <person name="Arora P."/>
            <person name="Kapse N.G."/>
            <person name="Pandit P.S."/>
        </authorList>
    </citation>
    <scope>NUCLEOTIDE SEQUENCE [LARGE SCALE GENOMIC DNA]</scope>
    <source>
        <strain evidence="2 3">Dia-1</strain>
    </source>
</reference>
<dbReference type="PANTHER" id="PTHR11695:SF294">
    <property type="entry name" value="RETICULON-4-INTERACTING PROTEIN 1, MITOCHONDRIAL"/>
    <property type="match status" value="1"/>
</dbReference>
<dbReference type="InterPro" id="IPR020843">
    <property type="entry name" value="ER"/>
</dbReference>
<dbReference type="SMART" id="SM00829">
    <property type="entry name" value="PKS_ER"/>
    <property type="match status" value="1"/>
</dbReference>
<dbReference type="CDD" id="cd08267">
    <property type="entry name" value="MDR1"/>
    <property type="match status" value="1"/>
</dbReference>
<dbReference type="InterPro" id="IPR011032">
    <property type="entry name" value="GroES-like_sf"/>
</dbReference>
<dbReference type="SUPFAM" id="SSF50129">
    <property type="entry name" value="GroES-like"/>
    <property type="match status" value="1"/>
</dbReference>